<evidence type="ECO:0000313" key="4">
    <source>
        <dbReference type="EMBL" id="RKP37719.1"/>
    </source>
</evidence>
<protein>
    <recommendedName>
        <fullName evidence="6">Mid2 domain-containing protein</fullName>
    </recommendedName>
</protein>
<gene>
    <name evidence="4" type="ORF">BJ085DRAFT_31887</name>
</gene>
<feature type="compositionally biased region" description="Acidic residues" evidence="1">
    <location>
        <begin position="237"/>
        <end position="247"/>
    </location>
</feature>
<feature type="chain" id="PRO_5020720323" description="Mid2 domain-containing protein" evidence="3">
    <location>
        <begin position="20"/>
        <end position="344"/>
    </location>
</feature>
<accession>A0A4V1J539</accession>
<proteinExistence type="predicted"/>
<dbReference type="Proteomes" id="UP000268162">
    <property type="component" value="Unassembled WGS sequence"/>
</dbReference>
<feature type="compositionally biased region" description="Low complexity" evidence="1">
    <location>
        <begin position="216"/>
        <end position="236"/>
    </location>
</feature>
<feature type="region of interest" description="Disordered" evidence="1">
    <location>
        <begin position="216"/>
        <end position="252"/>
    </location>
</feature>
<keyword evidence="5" id="KW-1185">Reference proteome</keyword>
<feature type="transmembrane region" description="Helical" evidence="2">
    <location>
        <begin position="260"/>
        <end position="281"/>
    </location>
</feature>
<evidence type="ECO:0000256" key="2">
    <source>
        <dbReference type="SAM" id="Phobius"/>
    </source>
</evidence>
<evidence type="ECO:0000256" key="3">
    <source>
        <dbReference type="SAM" id="SignalP"/>
    </source>
</evidence>
<reference evidence="5" key="1">
    <citation type="journal article" date="2018" name="Nat. Microbiol.">
        <title>Leveraging single-cell genomics to expand the fungal tree of life.</title>
        <authorList>
            <person name="Ahrendt S.R."/>
            <person name="Quandt C.A."/>
            <person name="Ciobanu D."/>
            <person name="Clum A."/>
            <person name="Salamov A."/>
            <person name="Andreopoulos B."/>
            <person name="Cheng J.F."/>
            <person name="Woyke T."/>
            <person name="Pelin A."/>
            <person name="Henrissat B."/>
            <person name="Reynolds N.K."/>
            <person name="Benny G.L."/>
            <person name="Smith M.E."/>
            <person name="James T.Y."/>
            <person name="Grigoriev I.V."/>
        </authorList>
    </citation>
    <scope>NUCLEOTIDE SEQUENCE [LARGE SCALE GENOMIC DNA]</scope>
    <source>
        <strain evidence="5">RSA 468</strain>
    </source>
</reference>
<evidence type="ECO:0000313" key="5">
    <source>
        <dbReference type="Proteomes" id="UP000268162"/>
    </source>
</evidence>
<keyword evidence="2" id="KW-1133">Transmembrane helix</keyword>
<keyword evidence="3" id="KW-0732">Signal</keyword>
<evidence type="ECO:0008006" key="6">
    <source>
        <dbReference type="Google" id="ProtNLM"/>
    </source>
</evidence>
<name>A0A4V1J539_9FUNG</name>
<keyword evidence="2" id="KW-0472">Membrane</keyword>
<evidence type="ECO:0000256" key="1">
    <source>
        <dbReference type="SAM" id="MobiDB-lite"/>
    </source>
</evidence>
<keyword evidence="2" id="KW-0812">Transmembrane</keyword>
<sequence length="344" mass="36235">MQPYYLFLAISCCLLSVSGSYSGIANLRGSGTLLFTQLSNSLVLYSFTLADFLLPYSILPNAPASCPAVTAWPSAYNQTGAILATRQTCDPGFIACDYYGCVAGDQCPDQCNARGVDTCAFGANGHGCRWESDTCIQDLTCGRPVDGQCAAGCIECGSLRCTVAGLTCPTPCGGLPDANTCNGAAQLGDVGCRWQDTQCVDFDTLHQVFVTPTPVSTSASATATDSTSTTATATESTESEPSVDESPDMAPIQSSNMGRIGAIIGGVVGGLALLGIIILMAHRYLQKRAERQRNGIRLEDNDFGGAAMKMPDVRYKPDEFLPAVRSALHLGDIKHSHNRALPTD</sequence>
<dbReference type="EMBL" id="ML002455">
    <property type="protein sequence ID" value="RKP37719.1"/>
    <property type="molecule type" value="Genomic_DNA"/>
</dbReference>
<organism evidence="4 5">
    <name type="scientific">Dimargaris cristalligena</name>
    <dbReference type="NCBI Taxonomy" id="215637"/>
    <lineage>
        <taxon>Eukaryota</taxon>
        <taxon>Fungi</taxon>
        <taxon>Fungi incertae sedis</taxon>
        <taxon>Zoopagomycota</taxon>
        <taxon>Kickxellomycotina</taxon>
        <taxon>Dimargaritomycetes</taxon>
        <taxon>Dimargaritales</taxon>
        <taxon>Dimargaritaceae</taxon>
        <taxon>Dimargaris</taxon>
    </lineage>
</organism>
<dbReference type="AlphaFoldDB" id="A0A4V1J539"/>
<feature type="signal peptide" evidence="3">
    <location>
        <begin position="1"/>
        <end position="19"/>
    </location>
</feature>